<evidence type="ECO:0000313" key="4">
    <source>
        <dbReference type="EMBL" id="SDJ41989.1"/>
    </source>
</evidence>
<dbReference type="Proteomes" id="UP000198856">
    <property type="component" value="Unassembled WGS sequence"/>
</dbReference>
<keyword evidence="3" id="KW-0812">Transmembrane</keyword>
<dbReference type="PANTHER" id="PTHR43386:SF1">
    <property type="entry name" value="D,D-DIPEPTIDE TRANSPORT SYSTEM PERMEASE PROTEIN DDPC-RELATED"/>
    <property type="match status" value="1"/>
</dbReference>
<keyword evidence="2" id="KW-0813">Transport</keyword>
<evidence type="ECO:0000256" key="2">
    <source>
        <dbReference type="ARBA" id="ARBA00022448"/>
    </source>
</evidence>
<dbReference type="InterPro" id="IPR050366">
    <property type="entry name" value="BP-dependent_transpt_permease"/>
</dbReference>
<dbReference type="PANTHER" id="PTHR43386">
    <property type="entry name" value="OLIGOPEPTIDE TRANSPORT SYSTEM PERMEASE PROTEIN APPC"/>
    <property type="match status" value="1"/>
</dbReference>
<gene>
    <name evidence="4" type="ORF">SAMN05216226_103118</name>
</gene>
<organism evidence="4 5">
    <name type="scientific">Halovenus aranensis</name>
    <dbReference type="NCBI Taxonomy" id="890420"/>
    <lineage>
        <taxon>Archaea</taxon>
        <taxon>Methanobacteriati</taxon>
        <taxon>Methanobacteriota</taxon>
        <taxon>Stenosarchaea group</taxon>
        <taxon>Halobacteria</taxon>
        <taxon>Halobacteriales</taxon>
        <taxon>Haloarculaceae</taxon>
        <taxon>Halovenus</taxon>
    </lineage>
</organism>
<evidence type="ECO:0000313" key="5">
    <source>
        <dbReference type="Proteomes" id="UP000198856"/>
    </source>
</evidence>
<keyword evidence="3" id="KW-0472">Membrane</keyword>
<comment type="subcellular location">
    <subcellularLocation>
        <location evidence="1">Cell membrane</location>
        <topology evidence="1">Multi-pass membrane protein</topology>
    </subcellularLocation>
</comment>
<dbReference type="AlphaFoldDB" id="A0A1G8TKB7"/>
<evidence type="ECO:0000256" key="1">
    <source>
        <dbReference type="ARBA" id="ARBA00004651"/>
    </source>
</evidence>
<sequence length="77" mass="8181">MPGFLLAEAQLAFLGLGDPTLPSWGTLISSGRDYLDLAPWITVVPGFVLFLTILAFNFVGDAVLDAINPEAQTESEG</sequence>
<evidence type="ECO:0000256" key="3">
    <source>
        <dbReference type="SAM" id="Phobius"/>
    </source>
</evidence>
<keyword evidence="5" id="KW-1185">Reference proteome</keyword>
<reference evidence="4 5" key="1">
    <citation type="submission" date="2016-10" db="EMBL/GenBank/DDBJ databases">
        <authorList>
            <person name="de Groot N.N."/>
        </authorList>
    </citation>
    <scope>NUCLEOTIDE SEQUENCE [LARGE SCALE GENOMIC DNA]</scope>
    <source>
        <strain evidence="4 5">IBRC-M10015</strain>
    </source>
</reference>
<protein>
    <submittedName>
        <fullName evidence="4">Peptide/nickel transport system permease protein</fullName>
    </submittedName>
</protein>
<accession>A0A1G8TKB7</accession>
<proteinExistence type="predicted"/>
<dbReference type="STRING" id="890420.SAMN05216226_103118"/>
<name>A0A1G8TKB7_9EURY</name>
<keyword evidence="3" id="KW-1133">Transmembrane helix</keyword>
<dbReference type="GO" id="GO:0005886">
    <property type="term" value="C:plasma membrane"/>
    <property type="evidence" value="ECO:0007669"/>
    <property type="project" value="UniProtKB-SubCell"/>
</dbReference>
<dbReference type="EMBL" id="FNFC01000003">
    <property type="protein sequence ID" value="SDJ41989.1"/>
    <property type="molecule type" value="Genomic_DNA"/>
</dbReference>
<feature type="transmembrane region" description="Helical" evidence="3">
    <location>
        <begin position="37"/>
        <end position="59"/>
    </location>
</feature>